<feature type="transmembrane region" description="Helical" evidence="1">
    <location>
        <begin position="94"/>
        <end position="112"/>
    </location>
</feature>
<protein>
    <recommendedName>
        <fullName evidence="6">Metal-dependent hydrolase</fullName>
    </recommendedName>
</protein>
<feature type="transmembrane region" description="Helical" evidence="1">
    <location>
        <begin position="167"/>
        <end position="187"/>
    </location>
</feature>
<keyword evidence="1" id="KW-0812">Transmembrane</keyword>
<name>A0A2M9XQF2_9LEPT</name>
<accession>A0A2M9XQF2</accession>
<dbReference type="EMBL" id="NPDP01000013">
    <property type="protein sequence ID" value="PJZ30151.1"/>
    <property type="molecule type" value="Genomic_DNA"/>
</dbReference>
<keyword evidence="1" id="KW-0472">Membrane</keyword>
<sequence length="199" mass="22588">MILGHYASALIPYTKLKRYPFWILLLCANVPEFLWLFLAFIGIEPAFPASLFDATFQNLQVHMTYSHNLIPAFIQGGLVAAVVHAIYKDVSFTFWCGFLTVLHVLCDLIVGFEHQLLSPESAVVSLNSYFYFPHVAILIELLFSLGCIFWYVRTEKLNGTPVSKKKLVLLLLIFGIGILMWLPNATIPMKNLLPFFISD</sequence>
<evidence type="ECO:0000313" key="2">
    <source>
        <dbReference type="EMBL" id="AYV55668.1"/>
    </source>
</evidence>
<evidence type="ECO:0000256" key="1">
    <source>
        <dbReference type="SAM" id="Phobius"/>
    </source>
</evidence>
<reference evidence="2 5" key="2">
    <citation type="submission" date="2018-11" db="EMBL/GenBank/DDBJ databases">
        <title>Complete genome sequence of Leptospira kmetyi isolate LS 001/16 from soil sample associated with a leptospirosis patient in Kelantan.</title>
        <authorList>
            <person name="Muhammad Yusoff F."/>
            <person name="Muhammad Yusoff S."/>
            <person name="Ahmad M.N."/>
            <person name="Yusof N.Y."/>
            <person name="Aziah I."/>
        </authorList>
    </citation>
    <scope>NUCLEOTIDE SEQUENCE [LARGE SCALE GENOMIC DNA]</scope>
    <source>
        <strain evidence="2 5">LS 001/16</strain>
    </source>
</reference>
<keyword evidence="1" id="KW-1133">Transmembrane helix</keyword>
<dbReference type="EMBL" id="CP033614">
    <property type="protein sequence ID" value="AYV55668.1"/>
    <property type="molecule type" value="Genomic_DNA"/>
</dbReference>
<keyword evidence="4" id="KW-1185">Reference proteome</keyword>
<feature type="transmembrane region" description="Helical" evidence="1">
    <location>
        <begin position="69"/>
        <end position="87"/>
    </location>
</feature>
<dbReference type="RefSeq" id="WP_100737660.1">
    <property type="nucleotide sequence ID" value="NZ_CP033614.1"/>
</dbReference>
<dbReference type="OrthoDB" id="327431at2"/>
<dbReference type="AlphaFoldDB" id="A0A2M9XQF2"/>
<dbReference type="KEGG" id="lkm:EFP84_09200"/>
<feature type="transmembrane region" description="Helical" evidence="1">
    <location>
        <begin position="21"/>
        <end position="43"/>
    </location>
</feature>
<organism evidence="2 5">
    <name type="scientific">Leptospira kmetyi</name>
    <dbReference type="NCBI Taxonomy" id="408139"/>
    <lineage>
        <taxon>Bacteria</taxon>
        <taxon>Pseudomonadati</taxon>
        <taxon>Spirochaetota</taxon>
        <taxon>Spirochaetia</taxon>
        <taxon>Leptospirales</taxon>
        <taxon>Leptospiraceae</taxon>
        <taxon>Leptospira</taxon>
    </lineage>
</organism>
<dbReference type="Proteomes" id="UP000231919">
    <property type="component" value="Unassembled WGS sequence"/>
</dbReference>
<reference evidence="3 4" key="1">
    <citation type="submission" date="2017-07" db="EMBL/GenBank/DDBJ databases">
        <title>Leptospira spp. isolated from tropical soils.</title>
        <authorList>
            <person name="Thibeaux R."/>
            <person name="Iraola G."/>
            <person name="Ferres I."/>
            <person name="Bierque E."/>
            <person name="Girault D."/>
            <person name="Soupe-Gilbert M.-E."/>
            <person name="Picardeau M."/>
            <person name="Goarant C."/>
        </authorList>
    </citation>
    <scope>NUCLEOTIDE SEQUENCE [LARGE SCALE GENOMIC DNA]</scope>
    <source>
        <strain evidence="3 4">JW2-C-B1</strain>
    </source>
</reference>
<evidence type="ECO:0008006" key="6">
    <source>
        <dbReference type="Google" id="ProtNLM"/>
    </source>
</evidence>
<evidence type="ECO:0000313" key="3">
    <source>
        <dbReference type="EMBL" id="PJZ30151.1"/>
    </source>
</evidence>
<evidence type="ECO:0000313" key="5">
    <source>
        <dbReference type="Proteomes" id="UP000276407"/>
    </source>
</evidence>
<evidence type="ECO:0000313" key="4">
    <source>
        <dbReference type="Proteomes" id="UP000231919"/>
    </source>
</evidence>
<proteinExistence type="predicted"/>
<dbReference type="Proteomes" id="UP000276407">
    <property type="component" value="Chromosome 1"/>
</dbReference>
<gene>
    <name evidence="3" type="ORF">CH378_08955</name>
    <name evidence="2" type="ORF">EFP84_09200</name>
</gene>
<feature type="transmembrane region" description="Helical" evidence="1">
    <location>
        <begin position="132"/>
        <end position="152"/>
    </location>
</feature>